<feature type="non-terminal residue" evidence="1">
    <location>
        <position position="233"/>
    </location>
</feature>
<dbReference type="EMBL" id="JAWRVE010000230">
    <property type="protein sequence ID" value="KAL1847862.1"/>
    <property type="molecule type" value="Genomic_DNA"/>
</dbReference>
<dbReference type="InterPro" id="IPR029063">
    <property type="entry name" value="SAM-dependent_MTases_sf"/>
</dbReference>
<proteinExistence type="predicted"/>
<dbReference type="Proteomes" id="UP001583177">
    <property type="component" value="Unassembled WGS sequence"/>
</dbReference>
<keyword evidence="2" id="KW-1185">Reference proteome</keyword>
<dbReference type="SUPFAM" id="SSF53335">
    <property type="entry name" value="S-adenosyl-L-methionine-dependent methyltransferases"/>
    <property type="match status" value="1"/>
</dbReference>
<gene>
    <name evidence="1" type="ORF">Daus18300_013776</name>
</gene>
<protein>
    <recommendedName>
        <fullName evidence="3">Methyltransferase domain-containing protein</fullName>
    </recommendedName>
</protein>
<accession>A0ABR3VXR5</accession>
<name>A0ABR3VXR5_9PEZI</name>
<reference evidence="1 2" key="1">
    <citation type="journal article" date="2024" name="IMA Fungus">
        <title>IMA Genome - F19 : A genome assembly and annotation guide to empower mycologists, including annotated draft genome sequences of Ceratocystis pirilliformis, Diaporthe australafricana, Fusarium ophioides, Paecilomyces lecythidis, and Sporothrix stenoceras.</title>
        <authorList>
            <person name="Aylward J."/>
            <person name="Wilson A.M."/>
            <person name="Visagie C.M."/>
            <person name="Spraker J."/>
            <person name="Barnes I."/>
            <person name="Buitendag C."/>
            <person name="Ceriani C."/>
            <person name="Del Mar Angel L."/>
            <person name="du Plessis D."/>
            <person name="Fuchs T."/>
            <person name="Gasser K."/>
            <person name="Kramer D."/>
            <person name="Li W."/>
            <person name="Munsamy K."/>
            <person name="Piso A."/>
            <person name="Price J.L."/>
            <person name="Sonnekus B."/>
            <person name="Thomas C."/>
            <person name="van der Nest A."/>
            <person name="van Dijk A."/>
            <person name="van Heerden A."/>
            <person name="van Vuuren N."/>
            <person name="Yilmaz N."/>
            <person name="Duong T.A."/>
            <person name="van der Merwe N.A."/>
            <person name="Wingfield M.J."/>
            <person name="Wingfield B.D."/>
        </authorList>
    </citation>
    <scope>NUCLEOTIDE SEQUENCE [LARGE SCALE GENOMIC DNA]</scope>
    <source>
        <strain evidence="1 2">CMW 18300</strain>
    </source>
</reference>
<sequence>MASGPDYVFTRDYVDNNRIWLTDLSPRLPETAQLDALDISFDAVAPKEWLPSNVTLRQWNVKSDIPADLVGRYDVIHIRNFIFVLLDAEIPRVLGNLVKLLKPGGHLQWGEPDMLSWRIETARPGVETPALAQLMNLSQPQDPRLSPKWVPRLPDLFAAAGLSIVDSDIREAPPAMALSMHECALQIHDLLAKTTKNEEVAQGLQQLLPRVQEETRQGACWAFTRWTVVGKKA</sequence>
<evidence type="ECO:0000313" key="1">
    <source>
        <dbReference type="EMBL" id="KAL1847862.1"/>
    </source>
</evidence>
<dbReference type="Gene3D" id="3.40.50.150">
    <property type="entry name" value="Vaccinia Virus protein VP39"/>
    <property type="match status" value="1"/>
</dbReference>
<organism evidence="1 2">
    <name type="scientific">Diaporthe australafricana</name>
    <dbReference type="NCBI Taxonomy" id="127596"/>
    <lineage>
        <taxon>Eukaryota</taxon>
        <taxon>Fungi</taxon>
        <taxon>Dikarya</taxon>
        <taxon>Ascomycota</taxon>
        <taxon>Pezizomycotina</taxon>
        <taxon>Sordariomycetes</taxon>
        <taxon>Sordariomycetidae</taxon>
        <taxon>Diaporthales</taxon>
        <taxon>Diaporthaceae</taxon>
        <taxon>Diaporthe</taxon>
    </lineage>
</organism>
<evidence type="ECO:0000313" key="2">
    <source>
        <dbReference type="Proteomes" id="UP001583177"/>
    </source>
</evidence>
<comment type="caution">
    <text evidence="1">The sequence shown here is derived from an EMBL/GenBank/DDBJ whole genome shotgun (WGS) entry which is preliminary data.</text>
</comment>
<evidence type="ECO:0008006" key="3">
    <source>
        <dbReference type="Google" id="ProtNLM"/>
    </source>
</evidence>
<dbReference type="CDD" id="cd02440">
    <property type="entry name" value="AdoMet_MTases"/>
    <property type="match status" value="1"/>
</dbReference>